<reference evidence="2 3" key="1">
    <citation type="submission" date="2020-08" db="EMBL/GenBank/DDBJ databases">
        <title>Genomic Encyclopedia of Type Strains, Phase IV (KMG-IV): sequencing the most valuable type-strain genomes for metagenomic binning, comparative biology and taxonomic classification.</title>
        <authorList>
            <person name="Goeker M."/>
        </authorList>
    </citation>
    <scope>NUCLEOTIDE SEQUENCE [LARGE SCALE GENOMIC DNA]</scope>
    <source>
        <strain evidence="2 3">DSM 11805</strain>
    </source>
</reference>
<organism evidence="2 3">
    <name type="scientific">Gracilibacillus halotolerans</name>
    <dbReference type="NCBI Taxonomy" id="74386"/>
    <lineage>
        <taxon>Bacteria</taxon>
        <taxon>Bacillati</taxon>
        <taxon>Bacillota</taxon>
        <taxon>Bacilli</taxon>
        <taxon>Bacillales</taxon>
        <taxon>Bacillaceae</taxon>
        <taxon>Gracilibacillus</taxon>
    </lineage>
</organism>
<proteinExistence type="predicted"/>
<comment type="caution">
    <text evidence="2">The sequence shown here is derived from an EMBL/GenBank/DDBJ whole genome shotgun (WGS) entry which is preliminary data.</text>
</comment>
<dbReference type="AlphaFoldDB" id="A0A841RMM2"/>
<evidence type="ECO:0000313" key="2">
    <source>
        <dbReference type="EMBL" id="MBB6514051.1"/>
    </source>
</evidence>
<accession>A0A841RMM2</accession>
<name>A0A841RMM2_9BACI</name>
<evidence type="ECO:0000256" key="1">
    <source>
        <dbReference type="SAM" id="SignalP"/>
    </source>
</evidence>
<dbReference type="PANTHER" id="PTHR35841:SF1">
    <property type="entry name" value="PHOSPHONATES-BINDING PERIPLASMIC PROTEIN"/>
    <property type="match status" value="1"/>
</dbReference>
<dbReference type="PANTHER" id="PTHR35841">
    <property type="entry name" value="PHOSPHONATES-BINDING PERIPLASMIC PROTEIN"/>
    <property type="match status" value="1"/>
</dbReference>
<feature type="chain" id="PRO_5039443625" evidence="1">
    <location>
        <begin position="20"/>
        <end position="342"/>
    </location>
</feature>
<dbReference type="Proteomes" id="UP000572212">
    <property type="component" value="Unassembled WGS sequence"/>
</dbReference>
<dbReference type="RefSeq" id="WP_184250354.1">
    <property type="nucleotide sequence ID" value="NZ_BAAACU010000048.1"/>
</dbReference>
<dbReference type="Gene3D" id="3.40.190.10">
    <property type="entry name" value="Periplasmic binding protein-like II"/>
    <property type="match status" value="2"/>
</dbReference>
<gene>
    <name evidence="2" type="ORF">GGQ92_002872</name>
</gene>
<keyword evidence="3" id="KW-1185">Reference proteome</keyword>
<dbReference type="EMBL" id="JACHON010000021">
    <property type="protein sequence ID" value="MBB6514051.1"/>
    <property type="molecule type" value="Genomic_DNA"/>
</dbReference>
<feature type="signal peptide" evidence="1">
    <location>
        <begin position="1"/>
        <end position="19"/>
    </location>
</feature>
<sequence length="342" mass="37107">MPKRLLVFMLLTLSVLLVACTEGNASEVEADGNDGDTIGIVWYPNESGNDLKTARDAIGDAISEATGKEVEHHLTTDYAIAIETIANENAQLAFMGAVGYIEANERNSAVQPIVVPSGSSGTLDDAMYHSWLAVNVDDQDEYKVDGEFSLDTIEGKRFSFVSNSSTSGFVVPSSTIIEYFDDKDLASEDLMEGGPFFEQVLFGGSHQGSAVNLINGNADIAAFCDTCVENYVEVVDGEENTVGSVYKVSDDAAEPFNTVTGKEFVLMSVTPVLNAPFVANTDALSEEEFKVIQELFASDEMANNEDVFVPADSEEKGLFSKSADERFVPVEDEWFNPIRELQ</sequence>
<keyword evidence="1" id="KW-0732">Signal</keyword>
<dbReference type="Pfam" id="PF12974">
    <property type="entry name" value="Phosphonate-bd"/>
    <property type="match status" value="1"/>
</dbReference>
<evidence type="ECO:0000313" key="3">
    <source>
        <dbReference type="Proteomes" id="UP000572212"/>
    </source>
</evidence>
<dbReference type="SUPFAM" id="SSF53850">
    <property type="entry name" value="Periplasmic binding protein-like II"/>
    <property type="match status" value="1"/>
</dbReference>
<protein>
    <submittedName>
        <fullName evidence="2">Phosphonate transport system substrate-binding protein</fullName>
    </submittedName>
</protein>
<dbReference type="PROSITE" id="PS51257">
    <property type="entry name" value="PROKAR_LIPOPROTEIN"/>
    <property type="match status" value="1"/>
</dbReference>